<name>A0A2S8BAY6_9SPHN</name>
<proteinExistence type="predicted"/>
<sequence>MDAQMEGKMAIFSPLFRTSLAALGLAAATAVPAQAPSLAMLDRLEKGSWQLRERGKDVVLQTMCLGDARRMIQIEHPRSNCSRYIIEDKPNSVTVHYTCPGAGHGRTTIRSETNRLVQIDTQGIAEGRPFSQAIEARRTGGC</sequence>
<evidence type="ECO:0000256" key="1">
    <source>
        <dbReference type="SAM" id="SignalP"/>
    </source>
</evidence>
<dbReference type="Proteomes" id="UP000238954">
    <property type="component" value="Chromosome"/>
</dbReference>
<comment type="caution">
    <text evidence="2">The sequence shown here is derived from an EMBL/GenBank/DDBJ whole genome shotgun (WGS) entry which is preliminary data.</text>
</comment>
<accession>A0A2S8BAY6</accession>
<feature type="signal peptide" evidence="1">
    <location>
        <begin position="1"/>
        <end position="35"/>
    </location>
</feature>
<evidence type="ECO:0000313" key="3">
    <source>
        <dbReference type="Proteomes" id="UP000238954"/>
    </source>
</evidence>
<feature type="chain" id="PRO_5015704853" description="DUF3617 domain-containing protein" evidence="1">
    <location>
        <begin position="36"/>
        <end position="142"/>
    </location>
</feature>
<dbReference type="OrthoDB" id="7595119at2"/>
<dbReference type="EMBL" id="PHFW01000001">
    <property type="protein sequence ID" value="PQM29584.1"/>
    <property type="molecule type" value="Genomic_DNA"/>
</dbReference>
<reference evidence="3" key="1">
    <citation type="submission" date="2017-11" db="EMBL/GenBank/DDBJ databases">
        <title>The complete genome sequence of Sphingopyxis pomeranensis sp. nov. strain WS5A3p.</title>
        <authorList>
            <person name="Kaminski M.A."/>
        </authorList>
    </citation>
    <scope>NUCLEOTIDE SEQUENCE [LARGE SCALE GENOMIC DNA]</scope>
    <source>
        <strain evidence="3">WS5A3p</strain>
    </source>
</reference>
<dbReference type="AlphaFoldDB" id="A0A2S8BAY6"/>
<protein>
    <recommendedName>
        <fullName evidence="4">DUF3617 domain-containing protein</fullName>
    </recommendedName>
</protein>
<keyword evidence="3" id="KW-1185">Reference proteome</keyword>
<evidence type="ECO:0000313" key="2">
    <source>
        <dbReference type="EMBL" id="PQM29584.1"/>
    </source>
</evidence>
<gene>
    <name evidence="2" type="ORF">CVO77_01335</name>
</gene>
<organism evidence="2 3">
    <name type="scientific">Sphingopyxis lindanitolerans</name>
    <dbReference type="NCBI Taxonomy" id="2054227"/>
    <lineage>
        <taxon>Bacteria</taxon>
        <taxon>Pseudomonadati</taxon>
        <taxon>Pseudomonadota</taxon>
        <taxon>Alphaproteobacteria</taxon>
        <taxon>Sphingomonadales</taxon>
        <taxon>Sphingomonadaceae</taxon>
        <taxon>Sphingopyxis</taxon>
    </lineage>
</organism>
<keyword evidence="1" id="KW-0732">Signal</keyword>
<evidence type="ECO:0008006" key="4">
    <source>
        <dbReference type="Google" id="ProtNLM"/>
    </source>
</evidence>